<dbReference type="EMBL" id="JACBZS010000001">
    <property type="protein sequence ID" value="NYI71449.1"/>
    <property type="molecule type" value="Genomic_DNA"/>
</dbReference>
<accession>A0A7Z0ILA8</accession>
<sequence>MTKVGLAFGHAASNYGDIAINEGVQAMCAASDDLDLHRVAVLRLRDAYSDALFDSLRDGSAGVRVIITDDDADAEAALLARYLREPSAFLSDAGFDDVDLVALNSGEHLFEAENGANTLDLIWRVLPAIAAAEAGLAAVQMPATVGPFRTAFGTQIIETLRAATQLSTREDNSFDYLVDSFGAEPARLLDPAFFCDASGEGEPTRTGNEFPARVGLVLRLENFGLRAGKQRSAQISARMRTSGHRDSKAFGAFRDIARRLAERGTQITLIVQTMADRGLTQNLHDDLAEQFPDQIRVADPGSLHGFRRVLGEQELVIASRFHACILAIAEGVPAIGTYTPSHGPKMPGLYRSLGFPEGAVIIGDRIAESVGEEVLAVLPAAMDGFARVQGRVQELKADAVGWLDRPETRRPRGAGPLADDRLALMHELLRFSAARSDDDRDQKLRSMQRRVRTLEDRVDVLQALAGSPAQSSPAGSAPSAD</sequence>
<comment type="caution">
    <text evidence="2">The sequence shown here is derived from an EMBL/GenBank/DDBJ whole genome shotgun (WGS) entry which is preliminary data.</text>
</comment>
<feature type="domain" description="Polysaccharide pyruvyl transferase" evidence="1">
    <location>
        <begin position="14"/>
        <end position="336"/>
    </location>
</feature>
<dbReference type="PANTHER" id="PTHR36836:SF1">
    <property type="entry name" value="COLANIC ACID BIOSYNTHESIS PROTEIN WCAK"/>
    <property type="match status" value="1"/>
</dbReference>
<dbReference type="Pfam" id="PF04230">
    <property type="entry name" value="PS_pyruv_trans"/>
    <property type="match status" value="1"/>
</dbReference>
<proteinExistence type="predicted"/>
<keyword evidence="2" id="KW-0808">Transferase</keyword>
<keyword evidence="3" id="KW-1185">Reference proteome</keyword>
<evidence type="ECO:0000313" key="3">
    <source>
        <dbReference type="Proteomes" id="UP000527616"/>
    </source>
</evidence>
<dbReference type="InterPro" id="IPR007345">
    <property type="entry name" value="Polysacch_pyruvyl_Trfase"/>
</dbReference>
<organism evidence="2 3">
    <name type="scientific">Naumannella cuiyingiana</name>
    <dbReference type="NCBI Taxonomy" id="1347891"/>
    <lineage>
        <taxon>Bacteria</taxon>
        <taxon>Bacillati</taxon>
        <taxon>Actinomycetota</taxon>
        <taxon>Actinomycetes</taxon>
        <taxon>Propionibacteriales</taxon>
        <taxon>Propionibacteriaceae</taxon>
        <taxon>Naumannella</taxon>
    </lineage>
</organism>
<evidence type="ECO:0000259" key="1">
    <source>
        <dbReference type="Pfam" id="PF04230"/>
    </source>
</evidence>
<evidence type="ECO:0000313" key="2">
    <source>
        <dbReference type="EMBL" id="NYI71449.1"/>
    </source>
</evidence>
<dbReference type="PANTHER" id="PTHR36836">
    <property type="entry name" value="COLANIC ACID BIOSYNTHESIS PROTEIN WCAK"/>
    <property type="match status" value="1"/>
</dbReference>
<reference evidence="2 3" key="1">
    <citation type="submission" date="2020-07" db="EMBL/GenBank/DDBJ databases">
        <title>Sequencing the genomes of 1000 actinobacteria strains.</title>
        <authorList>
            <person name="Klenk H.-P."/>
        </authorList>
    </citation>
    <scope>NUCLEOTIDE SEQUENCE [LARGE SCALE GENOMIC DNA]</scope>
    <source>
        <strain evidence="2 3">DSM 103164</strain>
    </source>
</reference>
<dbReference type="Proteomes" id="UP000527616">
    <property type="component" value="Unassembled WGS sequence"/>
</dbReference>
<dbReference type="GO" id="GO:0016740">
    <property type="term" value="F:transferase activity"/>
    <property type="evidence" value="ECO:0007669"/>
    <property type="project" value="UniProtKB-KW"/>
</dbReference>
<protein>
    <submittedName>
        <fullName evidence="2">Polysaccharide pyruvyl transferase WcaK-like protein</fullName>
    </submittedName>
</protein>
<name>A0A7Z0ILA8_9ACTN</name>
<gene>
    <name evidence="2" type="ORF">GGQ54_002009</name>
</gene>
<dbReference type="RefSeq" id="WP_179445271.1">
    <property type="nucleotide sequence ID" value="NZ_JACBZS010000001.1"/>
</dbReference>
<dbReference type="AlphaFoldDB" id="A0A7Z0ILA8"/>